<gene>
    <name evidence="2" type="ORF">SAMN05660199_03970</name>
</gene>
<dbReference type="AlphaFoldDB" id="A0A1H0SYC9"/>
<keyword evidence="3" id="KW-1185">Reference proteome</keyword>
<organism evidence="2 3">
    <name type="scientific">Klenkia soli</name>
    <dbReference type="NCBI Taxonomy" id="1052260"/>
    <lineage>
        <taxon>Bacteria</taxon>
        <taxon>Bacillati</taxon>
        <taxon>Actinomycetota</taxon>
        <taxon>Actinomycetes</taxon>
        <taxon>Geodermatophilales</taxon>
        <taxon>Geodermatophilaceae</taxon>
        <taxon>Klenkia</taxon>
    </lineage>
</organism>
<evidence type="ECO:0000256" key="1">
    <source>
        <dbReference type="SAM" id="MobiDB-lite"/>
    </source>
</evidence>
<dbReference type="STRING" id="1052260.SAMN05660199_03970"/>
<sequence>MSIIDHDGTESRHPAEGDDRLQLGRPVWAAVTEVFDDLNGASIRHTWTAEVLALGSTGSGDDQYRMSVCLSQIDDLKVKDTEGVVYERGRPAVFLNDLDTTFDSPEQARAYAAAIVECCDRWEGTSDT</sequence>
<dbReference type="Proteomes" id="UP000199088">
    <property type="component" value="Unassembled WGS sequence"/>
</dbReference>
<dbReference type="OrthoDB" id="9801641at2"/>
<dbReference type="RefSeq" id="WP_091248792.1">
    <property type="nucleotide sequence ID" value="NZ_FNIR01000014.1"/>
</dbReference>
<accession>A0A1H0SYC9</accession>
<protein>
    <submittedName>
        <fullName evidence="2">Uncharacterized protein</fullName>
    </submittedName>
</protein>
<reference evidence="3" key="1">
    <citation type="submission" date="2016-10" db="EMBL/GenBank/DDBJ databases">
        <authorList>
            <person name="Varghese N."/>
            <person name="Submissions S."/>
        </authorList>
    </citation>
    <scope>NUCLEOTIDE SEQUENCE [LARGE SCALE GENOMIC DNA]</scope>
    <source>
        <strain evidence="3">DSM 45843</strain>
    </source>
</reference>
<evidence type="ECO:0000313" key="3">
    <source>
        <dbReference type="Proteomes" id="UP000199088"/>
    </source>
</evidence>
<evidence type="ECO:0000313" key="2">
    <source>
        <dbReference type="EMBL" id="SDP46882.1"/>
    </source>
</evidence>
<feature type="region of interest" description="Disordered" evidence="1">
    <location>
        <begin position="1"/>
        <end position="20"/>
    </location>
</feature>
<dbReference type="EMBL" id="FNIR01000014">
    <property type="protein sequence ID" value="SDP46882.1"/>
    <property type="molecule type" value="Genomic_DNA"/>
</dbReference>
<proteinExistence type="predicted"/>
<name>A0A1H0SYC9_9ACTN</name>